<dbReference type="PRINTS" id="PR00987">
    <property type="entry name" value="TRNASYNTHGLU"/>
</dbReference>
<feature type="binding site" evidence="8">
    <location>
        <position position="52"/>
    </location>
    <ligand>
        <name>L-glutamine</name>
        <dbReference type="ChEBI" id="CHEBI:58359"/>
    </ligand>
</feature>
<protein>
    <recommendedName>
        <fullName evidence="8">Glutamine--tRNA ligase</fullName>
        <ecNumber evidence="8">6.1.1.18</ecNumber>
    </recommendedName>
    <alternativeName>
        <fullName evidence="8">Glutaminyl-tRNA synthetase</fullName>
        <shortName evidence="8">GlnRS</shortName>
    </alternativeName>
</protein>
<dbReference type="InterPro" id="IPR004514">
    <property type="entry name" value="Gln-tRNA-synth"/>
</dbReference>
<evidence type="ECO:0000259" key="11">
    <source>
        <dbReference type="Pfam" id="PF03950"/>
    </source>
</evidence>
<dbReference type="PANTHER" id="PTHR43097">
    <property type="entry name" value="GLUTAMINE-TRNA LIGASE"/>
    <property type="match status" value="1"/>
</dbReference>
<comment type="subcellular location">
    <subcellularLocation>
        <location evidence="8">Cytoplasm</location>
    </subcellularLocation>
</comment>
<feature type="binding site" evidence="8">
    <location>
        <begin position="20"/>
        <end position="22"/>
    </location>
    <ligand>
        <name>ATP</name>
        <dbReference type="ChEBI" id="CHEBI:30616"/>
    </ligand>
</feature>
<comment type="catalytic activity">
    <reaction evidence="7 8">
        <text>tRNA(Gln) + L-glutamine + ATP = L-glutaminyl-tRNA(Gln) + AMP + diphosphate</text>
        <dbReference type="Rhea" id="RHEA:20121"/>
        <dbReference type="Rhea" id="RHEA-COMP:9662"/>
        <dbReference type="Rhea" id="RHEA-COMP:9681"/>
        <dbReference type="ChEBI" id="CHEBI:30616"/>
        <dbReference type="ChEBI" id="CHEBI:33019"/>
        <dbReference type="ChEBI" id="CHEBI:58359"/>
        <dbReference type="ChEBI" id="CHEBI:78442"/>
        <dbReference type="ChEBI" id="CHEBI:78521"/>
        <dbReference type="ChEBI" id="CHEBI:456215"/>
        <dbReference type="EC" id="6.1.1.18"/>
    </reaction>
</comment>
<feature type="binding site" evidence="8">
    <location>
        <begin position="245"/>
        <end position="246"/>
    </location>
    <ligand>
        <name>ATP</name>
        <dbReference type="ChEBI" id="CHEBI:30616"/>
    </ligand>
</feature>
<comment type="caution">
    <text evidence="8">Lacks conserved residue(s) required for the propagation of feature annotation.</text>
</comment>
<reference evidence="13 14" key="1">
    <citation type="submission" date="2023-07" db="EMBL/GenBank/DDBJ databases">
        <title>Genomic Encyclopedia of Type Strains, Phase IV (KMG-IV): sequencing the most valuable type-strain genomes for metagenomic binning, comparative biology and taxonomic classification.</title>
        <authorList>
            <person name="Goeker M."/>
        </authorList>
    </citation>
    <scope>NUCLEOTIDE SEQUENCE [LARGE SCALE GENOMIC DNA]</scope>
    <source>
        <strain evidence="13 14">DSM 29005</strain>
    </source>
</reference>
<feature type="binding site" evidence="8">
    <location>
        <begin position="253"/>
        <end position="255"/>
    </location>
    <ligand>
        <name>ATP</name>
        <dbReference type="ChEBI" id="CHEBI:30616"/>
    </ligand>
</feature>
<keyword evidence="5 8" id="KW-0648">Protein biosynthesis</keyword>
<dbReference type="InterPro" id="IPR020058">
    <property type="entry name" value="Glu/Gln-tRNA-synth_Ib_cat-dom"/>
</dbReference>
<dbReference type="InterPro" id="IPR049437">
    <property type="entry name" value="tRNA-synt_1c_C2"/>
</dbReference>
<evidence type="ECO:0000256" key="5">
    <source>
        <dbReference type="ARBA" id="ARBA00022917"/>
    </source>
</evidence>
<dbReference type="InterPro" id="IPR020061">
    <property type="entry name" value="Glu_tRNA_lig_a-bdl"/>
</dbReference>
<gene>
    <name evidence="8" type="primary">glnS</name>
    <name evidence="13" type="ORF">J2S19_001616</name>
</gene>
<proteinExistence type="inferred from homology"/>
<keyword evidence="6 8" id="KW-0030">Aminoacyl-tRNA synthetase</keyword>
<evidence type="ECO:0000256" key="8">
    <source>
        <dbReference type="HAMAP-Rule" id="MF_00126"/>
    </source>
</evidence>
<dbReference type="EMBL" id="JAUSUD010000005">
    <property type="protein sequence ID" value="MDQ0230362.1"/>
    <property type="molecule type" value="Genomic_DNA"/>
</dbReference>
<keyword evidence="4 8" id="KW-0067">ATP-binding</keyword>
<dbReference type="Gene3D" id="1.10.1160.10">
    <property type="entry name" value="Glutamyl-trna Synthetase, Domain 2"/>
    <property type="match status" value="1"/>
</dbReference>
<comment type="similarity">
    <text evidence="8 9">Belongs to the class-I aminoacyl-tRNA synthetase family.</text>
</comment>
<keyword evidence="1 8" id="KW-0963">Cytoplasm</keyword>
<comment type="caution">
    <text evidence="13">The sequence shown here is derived from an EMBL/GenBank/DDBJ whole genome shotgun (WGS) entry which is preliminary data.</text>
</comment>
<dbReference type="InterPro" id="IPR020059">
    <property type="entry name" value="Glu/Gln-tRNA-synth_Ib_codon-bd"/>
</dbReference>
<keyword evidence="2 8" id="KW-0436">Ligase</keyword>
<dbReference type="InterPro" id="IPR020056">
    <property type="entry name" value="Rbsml_bL25/Gln-tRNA_synth_N"/>
</dbReference>
<dbReference type="InterPro" id="IPR050132">
    <property type="entry name" value="Gln/Glu-tRNA_Ligase"/>
</dbReference>
<dbReference type="Gene3D" id="2.40.240.10">
    <property type="entry name" value="Ribosomal Protein L25, Chain P"/>
    <property type="match status" value="2"/>
</dbReference>
<feature type="domain" description="Glutamyl/glutaminyl-tRNA synthetase class Ib catalytic" evidence="10">
    <location>
        <begin position="13"/>
        <end position="320"/>
    </location>
</feature>
<dbReference type="SUPFAM" id="SSF52374">
    <property type="entry name" value="Nucleotidylyl transferase"/>
    <property type="match status" value="1"/>
</dbReference>
<evidence type="ECO:0000256" key="9">
    <source>
        <dbReference type="RuleBase" id="RU363037"/>
    </source>
</evidence>
<keyword evidence="3 8" id="KW-0547">Nucleotide-binding</keyword>
<evidence type="ECO:0000259" key="12">
    <source>
        <dbReference type="Pfam" id="PF20974"/>
    </source>
</evidence>
<feature type="binding site" evidence="8">
    <location>
        <position position="196"/>
    </location>
    <ligand>
        <name>L-glutamine</name>
        <dbReference type="ChEBI" id="CHEBI:58359"/>
    </ligand>
</feature>
<feature type="binding site" evidence="8">
    <location>
        <begin position="26"/>
        <end position="32"/>
    </location>
    <ligand>
        <name>ATP</name>
        <dbReference type="ChEBI" id="CHEBI:30616"/>
    </ligand>
</feature>
<dbReference type="Gene3D" id="3.40.50.620">
    <property type="entry name" value="HUPs"/>
    <property type="match status" value="1"/>
</dbReference>
<dbReference type="NCBIfam" id="TIGR00440">
    <property type="entry name" value="glnS"/>
    <property type="match status" value="1"/>
</dbReference>
<dbReference type="PROSITE" id="PS00178">
    <property type="entry name" value="AA_TRNA_LIGASE_I"/>
    <property type="match status" value="1"/>
</dbReference>
<dbReference type="InterPro" id="IPR000924">
    <property type="entry name" value="Glu/Gln-tRNA-synth"/>
</dbReference>
<evidence type="ECO:0000256" key="3">
    <source>
        <dbReference type="ARBA" id="ARBA00022741"/>
    </source>
</evidence>
<evidence type="ECO:0000313" key="13">
    <source>
        <dbReference type="EMBL" id="MDQ0230362.1"/>
    </source>
</evidence>
<evidence type="ECO:0000256" key="6">
    <source>
        <dbReference type="ARBA" id="ARBA00023146"/>
    </source>
</evidence>
<evidence type="ECO:0000256" key="4">
    <source>
        <dbReference type="ARBA" id="ARBA00022840"/>
    </source>
</evidence>
<dbReference type="Pfam" id="PF00749">
    <property type="entry name" value="tRNA-synt_1c"/>
    <property type="match status" value="1"/>
</dbReference>
<dbReference type="InterPro" id="IPR001412">
    <property type="entry name" value="aa-tRNA-synth_I_CS"/>
</dbReference>
<evidence type="ECO:0000256" key="7">
    <source>
        <dbReference type="ARBA" id="ARBA00048270"/>
    </source>
</evidence>
<feature type="domain" description="Glutamyl/glutaminyl-tRNA synthetase class Ib anti-codon binding" evidence="11">
    <location>
        <begin position="324"/>
        <end position="424"/>
    </location>
</feature>
<sequence>MKEDLESGKRNNVYTRFPPEPNGYLHIGHAKSIVINFGLADDFNGKTNLRFDDTNPLKEDSEYVEAIKEDVAWLGYNWDGLFFASDYFEEMYSRAILLIKKGKAYVDDLSADEIRQYRGTLTEPGKESPYRNRSIEENLVLFEKMRKGEFENGEKVLRAKIDMSSPNINLRDPVLYRVSHATHHNTGDAWCIYPMYAFAHPLEDAIEGITHSLCTTEFEDQRPLYNWVIEECEMENKPQQIEFGRLGITNTVMSKRKLKQLVDENFVDGWDDPRMPTISGLRRKGYTPESIREFVKETGVSKGSGLVDEAMLEHFVREDLKLKAPRTMGILKPLKVVITNYPEGQSEMLDAEINPEVPEMGVRQIPFSREIYIEQEDFMENPPKKYFRLFPGNEVRLKHAYFIKCEDVIKDADGNIVEIHCTYDPETKSGSGFTGRKVKGTIHWVDANEALPAEFRLYEPLILDNKEDSETVDKEEKTFLDYVNENSLEVLQGFVEPNMKGVQPHDKFQFFRHGYFNVDPKHSNNEKIVFNRIVSLKSSFKLK</sequence>
<evidence type="ECO:0000256" key="1">
    <source>
        <dbReference type="ARBA" id="ARBA00022490"/>
    </source>
</evidence>
<name>A0ABT9ZEU5_9BACI</name>
<dbReference type="InterPro" id="IPR014729">
    <property type="entry name" value="Rossmann-like_a/b/a_fold"/>
</dbReference>
<dbReference type="CDD" id="cd00807">
    <property type="entry name" value="GlnRS_core"/>
    <property type="match status" value="1"/>
</dbReference>
<organism evidence="13 14">
    <name type="scientific">Metabacillus malikii</name>
    <dbReference type="NCBI Taxonomy" id="1504265"/>
    <lineage>
        <taxon>Bacteria</taxon>
        <taxon>Bacillati</taxon>
        <taxon>Bacillota</taxon>
        <taxon>Bacilli</taxon>
        <taxon>Bacillales</taxon>
        <taxon>Bacillaceae</taxon>
        <taxon>Metabacillus</taxon>
    </lineage>
</organism>
<feature type="short sequence motif" description="'KMSKS' region" evidence="8">
    <location>
        <begin position="252"/>
        <end position="256"/>
    </location>
</feature>
<feature type="domain" description="tRNA synthetases class I (E and Q) anti-codon binding" evidence="12">
    <location>
        <begin position="441"/>
        <end position="519"/>
    </location>
</feature>
<dbReference type="Pfam" id="PF03950">
    <property type="entry name" value="tRNA-synt_1c_C"/>
    <property type="match status" value="1"/>
</dbReference>
<evidence type="ECO:0000256" key="2">
    <source>
        <dbReference type="ARBA" id="ARBA00022598"/>
    </source>
</evidence>
<keyword evidence="14" id="KW-1185">Reference proteome</keyword>
<dbReference type="GO" id="GO:0004819">
    <property type="term" value="F:glutamine-tRNA ligase activity"/>
    <property type="evidence" value="ECO:0007669"/>
    <property type="project" value="UniProtKB-EC"/>
</dbReference>
<dbReference type="PANTHER" id="PTHR43097:SF5">
    <property type="entry name" value="GLUTAMATE--TRNA LIGASE"/>
    <property type="match status" value="1"/>
</dbReference>
<dbReference type="InterPro" id="IPR022861">
    <property type="entry name" value="Gln_tRNA_ligase_bac"/>
</dbReference>
<evidence type="ECO:0000259" key="10">
    <source>
        <dbReference type="Pfam" id="PF00749"/>
    </source>
</evidence>
<evidence type="ECO:0000313" key="14">
    <source>
        <dbReference type="Proteomes" id="UP001234495"/>
    </source>
</evidence>
<comment type="subunit">
    <text evidence="8">Monomer.</text>
</comment>
<dbReference type="Proteomes" id="UP001234495">
    <property type="component" value="Unassembled WGS sequence"/>
</dbReference>
<feature type="short sequence motif" description="'HIGH' region" evidence="8">
    <location>
        <begin position="19"/>
        <end position="29"/>
    </location>
</feature>
<dbReference type="NCBIfam" id="NF011291">
    <property type="entry name" value="PRK14703.1"/>
    <property type="match status" value="1"/>
</dbReference>
<dbReference type="EC" id="6.1.1.18" evidence="8"/>
<feature type="binding site" evidence="8">
    <location>
        <position position="215"/>
    </location>
    <ligand>
        <name>ATP</name>
        <dbReference type="ChEBI" id="CHEBI:30616"/>
    </ligand>
</feature>
<dbReference type="Pfam" id="PF20974">
    <property type="entry name" value="tRNA-synt_1c_C2"/>
    <property type="match status" value="1"/>
</dbReference>
<dbReference type="Gene3D" id="3.90.800.10">
    <property type="entry name" value="Glutamyl-tRNA Synthetase, Domain 3"/>
    <property type="match status" value="1"/>
</dbReference>
<accession>A0ABT9ZEU5</accession>
<dbReference type="HAMAP" id="MF_00126">
    <property type="entry name" value="Gln_tRNA_synth"/>
    <property type="match status" value="1"/>
</dbReference>
<dbReference type="SUPFAM" id="SSF50715">
    <property type="entry name" value="Ribosomal protein L25-like"/>
    <property type="match status" value="1"/>
</dbReference>
<dbReference type="InterPro" id="IPR011035">
    <property type="entry name" value="Ribosomal_bL25/Gln-tRNA_synth"/>
</dbReference>